<proteinExistence type="predicted"/>
<dbReference type="RefSeq" id="WP_022125607.1">
    <property type="nucleotide sequence ID" value="NZ_FR880942.1"/>
</dbReference>
<dbReference type="CDD" id="cd06583">
    <property type="entry name" value="PGRP"/>
    <property type="match status" value="1"/>
</dbReference>
<accession>R6CXK1</accession>
<dbReference type="EMBL" id="CBCJ010000011">
    <property type="protein sequence ID" value="CDA70042.1"/>
    <property type="molecule type" value="Genomic_DNA"/>
</dbReference>
<feature type="domain" description="N-acetylmuramoyl-L-alanine amidase" evidence="1">
    <location>
        <begin position="1"/>
        <end position="127"/>
    </location>
</feature>
<dbReference type="Gene3D" id="3.40.80.10">
    <property type="entry name" value="Peptidoglycan recognition protein-like"/>
    <property type="match status" value="1"/>
</dbReference>
<reference evidence="2" key="1">
    <citation type="submission" date="2012-11" db="EMBL/GenBank/DDBJ databases">
        <title>Dependencies among metagenomic species, viruses, plasmids and units of genetic variation.</title>
        <authorList>
            <person name="Nielsen H.B."/>
            <person name="Almeida M."/>
            <person name="Juncker A.S."/>
            <person name="Rasmussen S."/>
            <person name="Li J."/>
            <person name="Sunagawa S."/>
            <person name="Plichta D."/>
            <person name="Gautier L."/>
            <person name="Le Chatelier E."/>
            <person name="Peletier E."/>
            <person name="Bonde I."/>
            <person name="Nielsen T."/>
            <person name="Manichanh C."/>
            <person name="Arumugam M."/>
            <person name="Batto J."/>
            <person name="Santos M.B.Q.D."/>
            <person name="Blom N."/>
            <person name="Borruel N."/>
            <person name="Burgdorf K.S."/>
            <person name="Boumezbeur F."/>
            <person name="Casellas F."/>
            <person name="Dore J."/>
            <person name="Guarner F."/>
            <person name="Hansen T."/>
            <person name="Hildebrand F."/>
            <person name="Kaas R.S."/>
            <person name="Kennedy S."/>
            <person name="Kristiansen K."/>
            <person name="Kultima J.R."/>
            <person name="Leonard P."/>
            <person name="Levenez F."/>
            <person name="Lund O."/>
            <person name="Moumen B."/>
            <person name="Le Paslier D."/>
            <person name="Pons N."/>
            <person name="Pedersen O."/>
            <person name="Prifti E."/>
            <person name="Qin J."/>
            <person name="Raes J."/>
            <person name="Tap J."/>
            <person name="Tims S."/>
            <person name="Ussery D.W."/>
            <person name="Yamada T."/>
            <person name="MetaHit consortium"/>
            <person name="Renault P."/>
            <person name="Sicheritz-Ponten T."/>
            <person name="Bork P."/>
            <person name="Wang J."/>
            <person name="Brunak S."/>
            <person name="Ehrlich S.D."/>
        </authorList>
    </citation>
    <scope>NUCLEOTIDE SEQUENCE [LARGE SCALE GENOMIC DNA]</scope>
</reference>
<sequence>MRKIDMIVIHCSATRADVPLLPRQLDEMHRQRGFDGCGYHYYVRRDGEICTMRPVDRPGAHAKGYNQHSIGVCYEGGLDEQGRPADTRTELQKRSLRVLVRVLAMDFQTRRIVGHRDLSPDLDGDGVIEPKEWTKVCPCFDVGTEL</sequence>
<dbReference type="InterPro" id="IPR018247">
    <property type="entry name" value="EF_Hand_1_Ca_BS"/>
</dbReference>
<dbReference type="InterPro" id="IPR036505">
    <property type="entry name" value="Amidase/PGRP_sf"/>
</dbReference>
<organism evidence="2 3">
    <name type="scientific">Phocaeicola coprocola CAG:162</name>
    <dbReference type="NCBI Taxonomy" id="1263040"/>
    <lineage>
        <taxon>Bacteria</taxon>
        <taxon>Pseudomonadati</taxon>
        <taxon>Bacteroidota</taxon>
        <taxon>Bacteroidia</taxon>
        <taxon>Bacteroidales</taxon>
        <taxon>Bacteroidaceae</taxon>
        <taxon>Phocaeicola</taxon>
    </lineage>
</organism>
<dbReference type="GO" id="GO:0008745">
    <property type="term" value="F:N-acetylmuramoyl-L-alanine amidase activity"/>
    <property type="evidence" value="ECO:0007669"/>
    <property type="project" value="InterPro"/>
</dbReference>
<dbReference type="SMART" id="SM00644">
    <property type="entry name" value="Ami_2"/>
    <property type="match status" value="1"/>
</dbReference>
<protein>
    <submittedName>
        <fullName evidence="2">N-acetylmuramoyl-L-alanine amidase</fullName>
    </submittedName>
</protein>
<evidence type="ECO:0000259" key="1">
    <source>
        <dbReference type="SMART" id="SM00644"/>
    </source>
</evidence>
<comment type="caution">
    <text evidence="2">The sequence shown here is derived from an EMBL/GenBank/DDBJ whole genome shotgun (WGS) entry which is preliminary data.</text>
</comment>
<dbReference type="FunFam" id="3.40.80.10:FF:000008">
    <property type="entry name" value="N-acetylmuramoyl-L-alanine amidase"/>
    <property type="match status" value="1"/>
</dbReference>
<gene>
    <name evidence="2" type="ORF">BN509_01231</name>
</gene>
<dbReference type="Pfam" id="PF01510">
    <property type="entry name" value="Amidase_2"/>
    <property type="match status" value="1"/>
</dbReference>
<dbReference type="Proteomes" id="UP000018362">
    <property type="component" value="Unassembled WGS sequence"/>
</dbReference>
<dbReference type="InterPro" id="IPR002502">
    <property type="entry name" value="Amidase_domain"/>
</dbReference>
<evidence type="ECO:0000313" key="3">
    <source>
        <dbReference type="Proteomes" id="UP000018362"/>
    </source>
</evidence>
<dbReference type="AlphaFoldDB" id="R6CXK1"/>
<dbReference type="PANTHER" id="PTHR11022">
    <property type="entry name" value="PEPTIDOGLYCAN RECOGNITION PROTEIN"/>
    <property type="match status" value="1"/>
</dbReference>
<dbReference type="GO" id="GO:0009253">
    <property type="term" value="P:peptidoglycan catabolic process"/>
    <property type="evidence" value="ECO:0007669"/>
    <property type="project" value="InterPro"/>
</dbReference>
<dbReference type="PROSITE" id="PS00018">
    <property type="entry name" value="EF_HAND_1"/>
    <property type="match status" value="1"/>
</dbReference>
<name>R6CXK1_9BACT</name>
<dbReference type="SUPFAM" id="SSF55846">
    <property type="entry name" value="N-acetylmuramoyl-L-alanine amidase-like"/>
    <property type="match status" value="1"/>
</dbReference>
<dbReference type="PANTHER" id="PTHR11022:SF41">
    <property type="entry name" value="PEPTIDOGLYCAN-RECOGNITION PROTEIN LC-RELATED"/>
    <property type="match status" value="1"/>
</dbReference>
<evidence type="ECO:0000313" key="2">
    <source>
        <dbReference type="EMBL" id="CDA70042.1"/>
    </source>
</evidence>
<dbReference type="InterPro" id="IPR015510">
    <property type="entry name" value="PGRP"/>
</dbReference>